<protein>
    <submittedName>
        <fullName evidence="6">P-loop containing nucleoside triphosphate hydrolase protein</fullName>
    </submittedName>
</protein>
<feature type="region of interest" description="Disordered" evidence="4">
    <location>
        <begin position="840"/>
        <end position="887"/>
    </location>
</feature>
<dbReference type="GO" id="GO:0005524">
    <property type="term" value="F:ATP binding"/>
    <property type="evidence" value="ECO:0007669"/>
    <property type="project" value="UniProtKB-KW"/>
</dbReference>
<dbReference type="InterPro" id="IPR050628">
    <property type="entry name" value="SNF2_RAD54_helicase_TF"/>
</dbReference>
<evidence type="ECO:0000256" key="4">
    <source>
        <dbReference type="SAM" id="MobiDB-lite"/>
    </source>
</evidence>
<dbReference type="Pfam" id="PF00176">
    <property type="entry name" value="SNF2-rel_dom"/>
    <property type="match status" value="1"/>
</dbReference>
<dbReference type="EMBL" id="JARPMG010000010">
    <property type="protein sequence ID" value="KAJ8097798.1"/>
    <property type="molecule type" value="Genomic_DNA"/>
</dbReference>
<dbReference type="InterPro" id="IPR000330">
    <property type="entry name" value="SNF2_N"/>
</dbReference>
<keyword evidence="2 6" id="KW-0378">Hydrolase</keyword>
<evidence type="ECO:0000256" key="3">
    <source>
        <dbReference type="ARBA" id="ARBA00022840"/>
    </source>
</evidence>
<feature type="region of interest" description="Disordered" evidence="4">
    <location>
        <begin position="28"/>
        <end position="87"/>
    </location>
</feature>
<keyword evidence="1" id="KW-0547">Nucleotide-binding</keyword>
<dbReference type="RefSeq" id="XP_056041248.1">
    <property type="nucleotide sequence ID" value="XM_056185669.1"/>
</dbReference>
<comment type="caution">
    <text evidence="6">The sequence shown here is derived from an EMBL/GenBank/DDBJ whole genome shotgun (WGS) entry which is preliminary data.</text>
</comment>
<keyword evidence="7" id="KW-1185">Reference proteome</keyword>
<evidence type="ECO:0000256" key="2">
    <source>
        <dbReference type="ARBA" id="ARBA00022801"/>
    </source>
</evidence>
<dbReference type="SUPFAM" id="SSF52540">
    <property type="entry name" value="P-loop containing nucleoside triphosphate hydrolases"/>
    <property type="match status" value="2"/>
</dbReference>
<dbReference type="InterPro" id="IPR001650">
    <property type="entry name" value="Helicase_C-like"/>
</dbReference>
<dbReference type="InterPro" id="IPR027417">
    <property type="entry name" value="P-loop_NTPase"/>
</dbReference>
<dbReference type="PANTHER" id="PTHR45626:SF51">
    <property type="entry name" value="SNF2-RELATED DOMAIN-CONTAINING PROTEIN"/>
    <property type="match status" value="1"/>
</dbReference>
<dbReference type="CDD" id="cd18793">
    <property type="entry name" value="SF2_C_SNF"/>
    <property type="match status" value="1"/>
</dbReference>
<evidence type="ECO:0000259" key="5">
    <source>
        <dbReference type="PROSITE" id="PS51194"/>
    </source>
</evidence>
<proteinExistence type="predicted"/>
<feature type="compositionally biased region" description="Low complexity" evidence="4">
    <location>
        <begin position="54"/>
        <end position="64"/>
    </location>
</feature>
<name>A0AAD7QM95_9ASCO</name>
<reference evidence="6" key="1">
    <citation type="submission" date="2023-03" db="EMBL/GenBank/DDBJ databases">
        <title>Near-Complete genome sequence of Lipomyces tetrasporous NRRL Y-64009, an oleaginous yeast capable of growing on lignocellulosic hydrolysates.</title>
        <authorList>
            <consortium name="Lawrence Berkeley National Laboratory"/>
            <person name="Jagtap S.S."/>
            <person name="Liu J.-J."/>
            <person name="Walukiewicz H.E."/>
            <person name="Pangilinan J."/>
            <person name="Lipzen A."/>
            <person name="Ahrendt S."/>
            <person name="Koriabine M."/>
            <person name="Cobaugh K."/>
            <person name="Salamov A."/>
            <person name="Yoshinaga Y."/>
            <person name="Ng V."/>
            <person name="Daum C."/>
            <person name="Grigoriev I.V."/>
            <person name="Slininger P.J."/>
            <person name="Dien B.S."/>
            <person name="Jin Y.-S."/>
            <person name="Rao C.V."/>
        </authorList>
    </citation>
    <scope>NUCLEOTIDE SEQUENCE</scope>
    <source>
        <strain evidence="6">NRRL Y-64009</strain>
    </source>
</reference>
<dbReference type="InterPro" id="IPR038718">
    <property type="entry name" value="SNF2-like_sf"/>
</dbReference>
<accession>A0AAD7QM95</accession>
<dbReference type="GO" id="GO:0006281">
    <property type="term" value="P:DNA repair"/>
    <property type="evidence" value="ECO:0007669"/>
    <property type="project" value="TreeGrafter"/>
</dbReference>
<gene>
    <name evidence="6" type="ORF">POJ06DRAFT_22314</name>
</gene>
<dbReference type="InterPro" id="IPR014001">
    <property type="entry name" value="Helicase_ATP-bd"/>
</dbReference>
<dbReference type="Gene3D" id="3.40.50.10810">
    <property type="entry name" value="Tandem AAA-ATPase domain"/>
    <property type="match status" value="1"/>
</dbReference>
<dbReference type="PROSITE" id="PS51194">
    <property type="entry name" value="HELICASE_CTER"/>
    <property type="match status" value="1"/>
</dbReference>
<dbReference type="Proteomes" id="UP001217417">
    <property type="component" value="Unassembled WGS sequence"/>
</dbReference>
<feature type="compositionally biased region" description="Low complexity" evidence="4">
    <location>
        <begin position="877"/>
        <end position="887"/>
    </location>
</feature>
<organism evidence="6 7">
    <name type="scientific">Lipomyces tetrasporus</name>
    <dbReference type="NCBI Taxonomy" id="54092"/>
    <lineage>
        <taxon>Eukaryota</taxon>
        <taxon>Fungi</taxon>
        <taxon>Dikarya</taxon>
        <taxon>Ascomycota</taxon>
        <taxon>Saccharomycotina</taxon>
        <taxon>Lipomycetes</taxon>
        <taxon>Lipomycetales</taxon>
        <taxon>Lipomycetaceae</taxon>
        <taxon>Lipomyces</taxon>
    </lineage>
</organism>
<evidence type="ECO:0000313" key="7">
    <source>
        <dbReference type="Proteomes" id="UP001217417"/>
    </source>
</evidence>
<dbReference type="GO" id="GO:0005634">
    <property type="term" value="C:nucleus"/>
    <property type="evidence" value="ECO:0007669"/>
    <property type="project" value="TreeGrafter"/>
</dbReference>
<evidence type="ECO:0000256" key="1">
    <source>
        <dbReference type="ARBA" id="ARBA00022741"/>
    </source>
</evidence>
<dbReference type="GO" id="GO:0016787">
    <property type="term" value="F:hydrolase activity"/>
    <property type="evidence" value="ECO:0007669"/>
    <property type="project" value="UniProtKB-KW"/>
</dbReference>
<dbReference type="GO" id="GO:0008094">
    <property type="term" value="F:ATP-dependent activity, acting on DNA"/>
    <property type="evidence" value="ECO:0007669"/>
    <property type="project" value="TreeGrafter"/>
</dbReference>
<dbReference type="AlphaFoldDB" id="A0AAD7QM95"/>
<dbReference type="SMART" id="SM00487">
    <property type="entry name" value="DEXDc"/>
    <property type="match status" value="1"/>
</dbReference>
<evidence type="ECO:0000313" key="6">
    <source>
        <dbReference type="EMBL" id="KAJ8097798.1"/>
    </source>
</evidence>
<feature type="domain" description="Helicase C-terminal" evidence="5">
    <location>
        <begin position="930"/>
        <end position="1088"/>
    </location>
</feature>
<dbReference type="PANTHER" id="PTHR45626">
    <property type="entry name" value="TRANSCRIPTION TERMINATION FACTOR 2-RELATED"/>
    <property type="match status" value="1"/>
</dbReference>
<dbReference type="InterPro" id="IPR049730">
    <property type="entry name" value="SNF2/RAD54-like_C"/>
</dbReference>
<dbReference type="CDD" id="cd18008">
    <property type="entry name" value="DEXDc_SHPRH-like"/>
    <property type="match status" value="1"/>
</dbReference>
<sequence>MAALEVEQIRSDTSTEVLHQHVAQLQDAAPIFSARPQLSARKPSIGGKRKRSWKSTSRSRTSASDPVKGSNAPETSRPLKRQRSKTEDEIRREIEIAKVLNDLDRLAAIGTIDIHNLPRLPAPGIEAPDGWLWIEPPWEKSVVLEEPLTSLAYLHKRLFLRVTYKMLDCRTARFRVYIVPKDVDGRRFLPQVPTLTKKKIRNVMVLVNSSRRAWEGERNARMVPLIKPPPDEAPTLFDMFNQISAVPESVPEIDDPESVEIINEVMTGRVEGMKSVLYLYQRETVAEMIRKELLPVQMIDPRLSEFASPKGAKLYMDTDTYDVHLKPDYFDGTFGGVLSEEMGFGKTCICIALICATKYQGSRVPDDFLVVPPERTSVSSLSSICARTINSLGLPWRSYRSSLPEKCINILTQNRASYVIEDRRSSHTRAGTRGHEKVKSQTIVLSGTTLVICPDALVPQWRNELDKHVNKGFLSILSYNGNDPGNDVDFSSFDVVLMSQRRFALEFRQQSSLLLRVRWKRIIVDEGHSMGASQTNAGFAAKHLYVDRKWAVTGTPVPGLLGINVGLDTAMTSASPRSEANVGNQHSRVATDLLRLGHIVADFLCLPPWCDNSSLWQKYCAAPFLDEKRHEIVERVLRQVMVRHRWKDLQVDVELPPLTHEVVLLEPSTFNKININLFHAFVAVNAVSSDRTDQDYLFHRNNRAQLRRLVTNLQHSTFYWTGFSIDDVEFMMDVAKNCLANGKPYTEHDIHLLRKSLEAGEVAMCNASWRFSSLHHEMGYFVSHVPEGVSHQIFDLPLRTSSGIMSGAKILRFQQLVRGIKVRDVDGNVTDEEILKVLDGQSQLSESPARPMPLRSPSKSKAQETETKLRGLPGVPSTPSSQHTSSQGKSYKYFVNYSEDFVNSSSIKLTQNSRFRDTTMYGCFSSKLSYLLSRVLALSVDEKIIVFYEFDDIAFYLGEGLEMFGIDHCFYTTSLNPQARASNLMAFNATDRFRVMLMDLGLAAHGLNVTGASRIFFVNPVWQPNIEAQAMRRAHRIGQTRPVHVETLILKGTIEEELFNRRRNMTEADFAAAKTLTDDAPTSQIISAAHFIDVDDLNPHGQPFNPSVPILKCADDVWRTGHDILTLQ</sequence>
<keyword evidence="3" id="KW-0067">ATP-binding</keyword>
<dbReference type="Pfam" id="PF00271">
    <property type="entry name" value="Helicase_C"/>
    <property type="match status" value="1"/>
</dbReference>
<dbReference type="Gene3D" id="3.40.50.300">
    <property type="entry name" value="P-loop containing nucleotide triphosphate hydrolases"/>
    <property type="match status" value="1"/>
</dbReference>
<dbReference type="GeneID" id="80880835"/>